<organism evidence="3 4">
    <name type="scientific">Mesorhizobium cantuariense</name>
    <dbReference type="NCBI Taxonomy" id="1300275"/>
    <lineage>
        <taxon>Bacteria</taxon>
        <taxon>Pseudomonadati</taxon>
        <taxon>Pseudomonadota</taxon>
        <taxon>Alphaproteobacteria</taxon>
        <taxon>Hyphomicrobiales</taxon>
        <taxon>Phyllobacteriaceae</taxon>
        <taxon>Mesorhizobium</taxon>
    </lineage>
</organism>
<feature type="coiled-coil region" evidence="1">
    <location>
        <begin position="55"/>
        <end position="117"/>
    </location>
</feature>
<dbReference type="Proteomes" id="UP001595648">
    <property type="component" value="Unassembled WGS sequence"/>
</dbReference>
<keyword evidence="4" id="KW-1185">Reference proteome</keyword>
<evidence type="ECO:0000313" key="4">
    <source>
        <dbReference type="Proteomes" id="UP001595648"/>
    </source>
</evidence>
<proteinExistence type="predicted"/>
<evidence type="ECO:0000313" key="3">
    <source>
        <dbReference type="EMBL" id="MFC3322711.1"/>
    </source>
</evidence>
<feature type="region of interest" description="Disordered" evidence="2">
    <location>
        <begin position="218"/>
        <end position="260"/>
    </location>
</feature>
<dbReference type="EMBL" id="JBHRVD010000001">
    <property type="protein sequence ID" value="MFC3322711.1"/>
    <property type="molecule type" value="Genomic_DNA"/>
</dbReference>
<reference evidence="4" key="1">
    <citation type="journal article" date="2019" name="Int. J. Syst. Evol. Microbiol.">
        <title>The Global Catalogue of Microorganisms (GCM) 10K type strain sequencing project: providing services to taxonomists for standard genome sequencing and annotation.</title>
        <authorList>
            <consortium name="The Broad Institute Genomics Platform"/>
            <consortium name="The Broad Institute Genome Sequencing Center for Infectious Disease"/>
            <person name="Wu L."/>
            <person name="Ma J."/>
        </authorList>
    </citation>
    <scope>NUCLEOTIDE SEQUENCE [LARGE SCALE GENOMIC DNA]</scope>
    <source>
        <strain evidence="4">ICMP 19515</strain>
    </source>
</reference>
<evidence type="ECO:0000256" key="1">
    <source>
        <dbReference type="SAM" id="Coils"/>
    </source>
</evidence>
<feature type="compositionally biased region" description="Low complexity" evidence="2">
    <location>
        <begin position="227"/>
        <end position="238"/>
    </location>
</feature>
<comment type="caution">
    <text evidence="3">The sequence shown here is derived from an EMBL/GenBank/DDBJ whole genome shotgun (WGS) entry which is preliminary data.</text>
</comment>
<name>A0ABV7MLI3_9HYPH</name>
<evidence type="ECO:0000256" key="2">
    <source>
        <dbReference type="SAM" id="MobiDB-lite"/>
    </source>
</evidence>
<dbReference type="RefSeq" id="WP_378979255.1">
    <property type="nucleotide sequence ID" value="NZ_JBHRVD010000001.1"/>
</dbReference>
<protein>
    <submittedName>
        <fullName evidence="3">Uncharacterized protein</fullName>
    </submittedName>
</protein>
<feature type="compositionally biased region" description="Polar residues" evidence="2">
    <location>
        <begin position="246"/>
        <end position="258"/>
    </location>
</feature>
<sequence length="281" mass="30472">MEQKLVEAHRELAAAKAELDFMLRTARDAIAQAHAVADTVAEQGRALEEQRQKRAEALTLDLEAAQRAIEGFKAKDILADEARHSMEASLAEANRALDDERHKIEVFEQELTTVRQTSDANKTSANLAAVERATAVKDRQVAEAALKRAGDAFELERERADSAALDLDSARQERDAANHVSIELSAALEQEREKTVSMAGFLSAARKAIDLVKAQSERAARTERAPKASAAASPLASSGGKHARQTGLQHNLKVQKSSPDLVATITLPDALLPTPRPLNPR</sequence>
<keyword evidence="1" id="KW-0175">Coiled coil</keyword>
<accession>A0ABV7MLI3</accession>
<gene>
    <name evidence="3" type="ORF">ACFOJ9_13085</name>
</gene>